<dbReference type="InterPro" id="IPR014752">
    <property type="entry name" value="Arrestin-like_C"/>
</dbReference>
<dbReference type="InterPro" id="IPR053060">
    <property type="entry name" value="Cytokinesis_Signaling_Reg"/>
</dbReference>
<gene>
    <name evidence="1" type="ORF">AMORRO_LOCUS10080</name>
</gene>
<comment type="caution">
    <text evidence="1">The sequence shown here is derived from an EMBL/GenBank/DDBJ whole genome shotgun (WGS) entry which is preliminary data.</text>
</comment>
<dbReference type="OrthoDB" id="2371641at2759"/>
<dbReference type="GO" id="GO:0000917">
    <property type="term" value="P:division septum assembly"/>
    <property type="evidence" value="ECO:0007669"/>
    <property type="project" value="TreeGrafter"/>
</dbReference>
<organism evidence="1 2">
    <name type="scientific">Acaulospora morrowiae</name>
    <dbReference type="NCBI Taxonomy" id="94023"/>
    <lineage>
        <taxon>Eukaryota</taxon>
        <taxon>Fungi</taxon>
        <taxon>Fungi incertae sedis</taxon>
        <taxon>Mucoromycota</taxon>
        <taxon>Glomeromycotina</taxon>
        <taxon>Glomeromycetes</taxon>
        <taxon>Diversisporales</taxon>
        <taxon>Acaulosporaceae</taxon>
        <taxon>Acaulospora</taxon>
    </lineage>
</organism>
<sequence length="350" mass="40464">MRIFEGVQKGPTRESYRHYSEKIYFSYLQNHNQFQNGYLGLQPSRVVGSFHLRYPHDHPLKAERIDLYFKGKSSVRWRNGDNEITSHKKFCKLSKTVWSSCVPGTYENLVSLDIPFEFNLPDHIPASVLTLTPFDSGDITYSIKAKVRRSSNYLHFQGHTKIIECWLDINRWTLPPTPDYSPKPLCYETSTFKCLVSLDQSKFGTTDVIHVPIKLTLIDMRAFVKRIVVILKEYNRLKAKFQRKLIKGRVIVDAVEGDKVLSLNDDNDFMVTMKLDLSQKKIHCTCETDLIDIWYKIKVKVYMGNAGVSCKTLEKDVEIYDVLNDVALMENADVDTSWITEPSDEIEIAT</sequence>
<name>A0A9N9DYW5_9GLOM</name>
<accession>A0A9N9DYW5</accession>
<dbReference type="EMBL" id="CAJVPV010010643">
    <property type="protein sequence ID" value="CAG8653532.1"/>
    <property type="molecule type" value="Genomic_DNA"/>
</dbReference>
<dbReference type="AlphaFoldDB" id="A0A9N9DYW5"/>
<evidence type="ECO:0000313" key="2">
    <source>
        <dbReference type="Proteomes" id="UP000789342"/>
    </source>
</evidence>
<protein>
    <submittedName>
        <fullName evidence="1">7484_t:CDS:1</fullName>
    </submittedName>
</protein>
<dbReference type="PANTHER" id="PTHR36419:SF1">
    <property type="entry name" value="RHO1 GEF LOCALIZING PROTEIN 1"/>
    <property type="match status" value="1"/>
</dbReference>
<proteinExistence type="predicted"/>
<dbReference type="GO" id="GO:0000935">
    <property type="term" value="C:division septum"/>
    <property type="evidence" value="ECO:0007669"/>
    <property type="project" value="TreeGrafter"/>
</dbReference>
<reference evidence="1" key="1">
    <citation type="submission" date="2021-06" db="EMBL/GenBank/DDBJ databases">
        <authorList>
            <person name="Kallberg Y."/>
            <person name="Tangrot J."/>
            <person name="Rosling A."/>
        </authorList>
    </citation>
    <scope>NUCLEOTIDE SEQUENCE</scope>
    <source>
        <strain evidence="1">CL551</strain>
    </source>
</reference>
<dbReference type="PANTHER" id="PTHR36419">
    <property type="entry name" value="ARRESTIN FAMILY PROTEIN 1"/>
    <property type="match status" value="1"/>
</dbReference>
<keyword evidence="2" id="KW-1185">Reference proteome</keyword>
<evidence type="ECO:0000313" key="1">
    <source>
        <dbReference type="EMBL" id="CAG8653532.1"/>
    </source>
</evidence>
<dbReference type="Proteomes" id="UP000789342">
    <property type="component" value="Unassembled WGS sequence"/>
</dbReference>
<dbReference type="Gene3D" id="2.60.40.640">
    <property type="match status" value="1"/>
</dbReference>